<dbReference type="InterPro" id="IPR011856">
    <property type="entry name" value="tRNA_endonuc-like_dom_sf"/>
</dbReference>
<feature type="transmembrane region" description="Helical" evidence="1">
    <location>
        <begin position="54"/>
        <end position="72"/>
    </location>
</feature>
<comment type="caution">
    <text evidence="4">The sequence shown here is derived from an EMBL/GenBank/DDBJ whole genome shotgun (WGS) entry which is preliminary data.</text>
</comment>
<organism evidence="4 5">
    <name type="scientific">Denitromonas halophila</name>
    <dbReference type="NCBI Taxonomy" id="1629404"/>
    <lineage>
        <taxon>Bacteria</taxon>
        <taxon>Pseudomonadati</taxon>
        <taxon>Pseudomonadota</taxon>
        <taxon>Betaproteobacteria</taxon>
        <taxon>Rhodocyclales</taxon>
        <taxon>Zoogloeaceae</taxon>
        <taxon>Denitromonas</taxon>
    </lineage>
</organism>
<evidence type="ECO:0000313" key="5">
    <source>
        <dbReference type="Proteomes" id="UP000318349"/>
    </source>
</evidence>
<dbReference type="PANTHER" id="PTHR30015">
    <property type="entry name" value="MRR RESTRICTION SYSTEM PROTEIN"/>
    <property type="match status" value="1"/>
</dbReference>
<feature type="domain" description="Restriction endonuclease type IV Mrr" evidence="3">
    <location>
        <begin position="131"/>
        <end position="244"/>
    </location>
</feature>
<evidence type="ECO:0000259" key="2">
    <source>
        <dbReference type="Pfam" id="PF01396"/>
    </source>
</evidence>
<feature type="transmembrane region" description="Helical" evidence="1">
    <location>
        <begin position="21"/>
        <end position="42"/>
    </location>
</feature>
<dbReference type="GO" id="GO:0006265">
    <property type="term" value="P:DNA topological change"/>
    <property type="evidence" value="ECO:0007669"/>
    <property type="project" value="InterPro"/>
</dbReference>
<dbReference type="PANTHER" id="PTHR30015:SF7">
    <property type="entry name" value="TYPE IV METHYL-DIRECTED RESTRICTION ENZYME ECOKMRR"/>
    <property type="match status" value="1"/>
</dbReference>
<evidence type="ECO:0000256" key="1">
    <source>
        <dbReference type="SAM" id="Phobius"/>
    </source>
</evidence>
<dbReference type="Gene3D" id="3.40.1350.10">
    <property type="match status" value="1"/>
</dbReference>
<dbReference type="Proteomes" id="UP000318349">
    <property type="component" value="Unassembled WGS sequence"/>
</dbReference>
<accession>A0A557S6Q3</accession>
<keyword evidence="1" id="KW-0472">Membrane</keyword>
<proteinExistence type="predicted"/>
<gene>
    <name evidence="4" type="ORF">FHP89_17385</name>
</gene>
<dbReference type="InterPro" id="IPR052906">
    <property type="entry name" value="Type_IV_Methyl-Rstrct_Enzyme"/>
</dbReference>
<dbReference type="AlphaFoldDB" id="A0A557S6Q3"/>
<dbReference type="SUPFAM" id="SSF52980">
    <property type="entry name" value="Restriction endonuclease-like"/>
    <property type="match status" value="1"/>
</dbReference>
<dbReference type="InterPro" id="IPR013498">
    <property type="entry name" value="Topo_IA_Znf"/>
</dbReference>
<sequence length="317" mass="34641">MARRRRKSKDSPLDLALASDWRFSAVMAGVCFFGPRILSAILDTSPLLKGLGTAFSMIGTVLAAVFGAIAVIKLGKQLLKPRPLPEWPSLSPADRQILKGTPRSEPSIRVAPRGPVPTPAATPEAWSIDVLHRIEWKRFEDLCCAFYVEKGIRARTTALGPDGGVDIHLFQDDAAPSQATAIVQCKAHNSRIGVKPIRELRGVMVHEKVDKAFFMAPGGFTDEARAFATEHRITLLDAKLFYAMIARLPPESRQRLLALATDGDWTTPTCPSCGKKLVARNSKRGPLWGCPSYPRCKGMIPMRQSDAAARAPAMEMS</sequence>
<dbReference type="GO" id="GO:0015666">
    <property type="term" value="F:restriction endodeoxyribonuclease activity"/>
    <property type="evidence" value="ECO:0007669"/>
    <property type="project" value="TreeGrafter"/>
</dbReference>
<dbReference type="InterPro" id="IPR007560">
    <property type="entry name" value="Restrct_endonuc_IV_Mrr"/>
</dbReference>
<dbReference type="GO" id="GO:0009307">
    <property type="term" value="P:DNA restriction-modification system"/>
    <property type="evidence" value="ECO:0007669"/>
    <property type="project" value="InterPro"/>
</dbReference>
<dbReference type="EMBL" id="VMNI01000019">
    <property type="protein sequence ID" value="TVO73068.1"/>
    <property type="molecule type" value="Genomic_DNA"/>
</dbReference>
<dbReference type="Gene3D" id="3.30.65.10">
    <property type="entry name" value="Bacterial Topoisomerase I, domain 1"/>
    <property type="match status" value="1"/>
</dbReference>
<name>A0A557S6Q3_9RHOO</name>
<evidence type="ECO:0000259" key="3">
    <source>
        <dbReference type="Pfam" id="PF04471"/>
    </source>
</evidence>
<evidence type="ECO:0000313" key="4">
    <source>
        <dbReference type="EMBL" id="TVO73068.1"/>
    </source>
</evidence>
<keyword evidence="1" id="KW-1133">Transmembrane helix</keyword>
<dbReference type="SUPFAM" id="SSF57783">
    <property type="entry name" value="Zinc beta-ribbon"/>
    <property type="match status" value="1"/>
</dbReference>
<protein>
    <submittedName>
        <fullName evidence="4">DUF2034 domain-containing protein</fullName>
    </submittedName>
</protein>
<reference evidence="4 5" key="1">
    <citation type="submission" date="2019-07" db="EMBL/GenBank/DDBJ databases">
        <title>The pathways for chlorine oxyanion respiration interact through the shared metabolite chlorate.</title>
        <authorList>
            <person name="Barnum T.P."/>
            <person name="Cheng Y."/>
            <person name="Hill K.A."/>
            <person name="Lucas L.N."/>
            <person name="Carlson H.K."/>
            <person name="Coates J.D."/>
        </authorList>
    </citation>
    <scope>NUCLEOTIDE SEQUENCE [LARGE SCALE GENOMIC DNA]</scope>
    <source>
        <strain evidence="4 5">SFB-1</strain>
    </source>
</reference>
<dbReference type="Pfam" id="PF01396">
    <property type="entry name" value="Zn_ribbon_Top1"/>
    <property type="match status" value="1"/>
</dbReference>
<dbReference type="GO" id="GO:0005694">
    <property type="term" value="C:chromosome"/>
    <property type="evidence" value="ECO:0007669"/>
    <property type="project" value="InterPro"/>
</dbReference>
<dbReference type="GO" id="GO:0003916">
    <property type="term" value="F:DNA topoisomerase activity"/>
    <property type="evidence" value="ECO:0007669"/>
    <property type="project" value="InterPro"/>
</dbReference>
<dbReference type="GO" id="GO:0003677">
    <property type="term" value="F:DNA binding"/>
    <property type="evidence" value="ECO:0007669"/>
    <property type="project" value="InterPro"/>
</dbReference>
<dbReference type="InterPro" id="IPR011335">
    <property type="entry name" value="Restrct_endonuc-II-like"/>
</dbReference>
<feature type="domain" description="DNA topoisomerase type IA zn finger" evidence="2">
    <location>
        <begin position="269"/>
        <end position="301"/>
    </location>
</feature>
<keyword evidence="1" id="KW-0812">Transmembrane</keyword>
<dbReference type="Pfam" id="PF04471">
    <property type="entry name" value="Mrr_cat"/>
    <property type="match status" value="1"/>
</dbReference>